<dbReference type="InterPro" id="IPR032710">
    <property type="entry name" value="NTF2-like_dom_sf"/>
</dbReference>
<dbReference type="EMBL" id="JAHKKG010000006">
    <property type="protein sequence ID" value="MBU2666091.1"/>
    <property type="molecule type" value="Genomic_DNA"/>
</dbReference>
<keyword evidence="3" id="KW-1185">Reference proteome</keyword>
<accession>A0ABS5YRZ9</accession>
<comment type="caution">
    <text evidence="2">The sequence shown here is derived from an EMBL/GenBank/DDBJ whole genome shotgun (WGS) entry which is preliminary data.</text>
</comment>
<name>A0ABS5YRZ9_9ACTN</name>
<dbReference type="SUPFAM" id="SSF54427">
    <property type="entry name" value="NTF2-like"/>
    <property type="match status" value="1"/>
</dbReference>
<evidence type="ECO:0000313" key="3">
    <source>
        <dbReference type="Proteomes" id="UP001519654"/>
    </source>
</evidence>
<dbReference type="InterPro" id="IPR037401">
    <property type="entry name" value="SnoaL-like"/>
</dbReference>
<evidence type="ECO:0000313" key="2">
    <source>
        <dbReference type="EMBL" id="MBU2666091.1"/>
    </source>
</evidence>
<dbReference type="Pfam" id="PF13577">
    <property type="entry name" value="SnoaL_4"/>
    <property type="match status" value="1"/>
</dbReference>
<feature type="domain" description="SnoaL-like" evidence="1">
    <location>
        <begin position="4"/>
        <end position="120"/>
    </location>
</feature>
<dbReference type="Proteomes" id="UP001519654">
    <property type="component" value="Unassembled WGS sequence"/>
</dbReference>
<protein>
    <submittedName>
        <fullName evidence="2">Nuclear transport factor 2 family protein</fullName>
    </submittedName>
</protein>
<organism evidence="2 3">
    <name type="scientific">Paractinoplanes bogorensis</name>
    <dbReference type="NCBI Taxonomy" id="1610840"/>
    <lineage>
        <taxon>Bacteria</taxon>
        <taxon>Bacillati</taxon>
        <taxon>Actinomycetota</taxon>
        <taxon>Actinomycetes</taxon>
        <taxon>Micromonosporales</taxon>
        <taxon>Micromonosporaceae</taxon>
        <taxon>Paractinoplanes</taxon>
    </lineage>
</organism>
<gene>
    <name evidence="2" type="ORF">KOI35_21485</name>
</gene>
<dbReference type="RefSeq" id="WP_215789285.1">
    <property type="nucleotide sequence ID" value="NZ_JAHKKG010000006.1"/>
</dbReference>
<reference evidence="2 3" key="1">
    <citation type="submission" date="2021-06" db="EMBL/GenBank/DDBJ databases">
        <title>Actinoplanes lichenicola sp. nov., and Actinoplanes ovalisporus sp. nov., isolated from lichen in Thailand.</title>
        <authorList>
            <person name="Saeng-In P."/>
            <person name="Kanchanasin P."/>
            <person name="Yuki M."/>
            <person name="Kudo T."/>
            <person name="Ohkuma M."/>
            <person name="Phongsopitanun W."/>
            <person name="Tanasupawat S."/>
        </authorList>
    </citation>
    <scope>NUCLEOTIDE SEQUENCE [LARGE SCALE GENOMIC DNA]</scope>
    <source>
        <strain evidence="2 3">NBRC 110975</strain>
    </source>
</reference>
<sequence>MTPEDHTAISDLLNRHGHLIDSGDFDGAATLFTPDAVYDVTALGGGILVGATAFREAALALGDANPVAHHVTNIVLEEAGPDRVHALSKGLGVMTNGTVGSVTYEDTIERVDAGWRITHRIVHPRRRPLHP</sequence>
<proteinExistence type="predicted"/>
<evidence type="ECO:0000259" key="1">
    <source>
        <dbReference type="Pfam" id="PF13577"/>
    </source>
</evidence>
<dbReference type="Gene3D" id="3.10.450.50">
    <property type="match status" value="1"/>
</dbReference>